<dbReference type="EMBL" id="CAJVPD010000207">
    <property type="protein sequence ID" value="CAG8365833.1"/>
    <property type="molecule type" value="Genomic_DNA"/>
</dbReference>
<name>A0A9W4J0D9_9EURO</name>
<dbReference type="OrthoDB" id="441223at2759"/>
<accession>A0A9W4J0D9</accession>
<comment type="caution">
    <text evidence="1">The sequence shown here is derived from an EMBL/GenBank/DDBJ whole genome shotgun (WGS) entry which is preliminary data.</text>
</comment>
<proteinExistence type="predicted"/>
<protein>
    <submittedName>
        <fullName evidence="1">Uncharacterized protein</fullName>
    </submittedName>
</protein>
<gene>
    <name evidence="1" type="ORF">PSALAMII_LOCUS4102</name>
</gene>
<evidence type="ECO:0000313" key="2">
    <source>
        <dbReference type="Proteomes" id="UP001152592"/>
    </source>
</evidence>
<evidence type="ECO:0000313" key="1">
    <source>
        <dbReference type="EMBL" id="CAG8365833.1"/>
    </source>
</evidence>
<dbReference type="AlphaFoldDB" id="A0A9W4J0D9"/>
<sequence>MKGFVTWFCVGCQDSDSHRMDVKIVAHEPGSWLICVWSHLLPAKRRVTINTLCAECLQETEISSSKEQRAIIDKKKAQLLFQRNVSWMKQGWEFWVTSRECERMNTSLRENNGVHLHLVGGVSIA</sequence>
<organism evidence="1 2">
    <name type="scientific">Penicillium salamii</name>
    <dbReference type="NCBI Taxonomy" id="1612424"/>
    <lineage>
        <taxon>Eukaryota</taxon>
        <taxon>Fungi</taxon>
        <taxon>Dikarya</taxon>
        <taxon>Ascomycota</taxon>
        <taxon>Pezizomycotina</taxon>
        <taxon>Eurotiomycetes</taxon>
        <taxon>Eurotiomycetidae</taxon>
        <taxon>Eurotiales</taxon>
        <taxon>Aspergillaceae</taxon>
        <taxon>Penicillium</taxon>
    </lineage>
</organism>
<reference evidence="1" key="1">
    <citation type="submission" date="2021-07" db="EMBL/GenBank/DDBJ databases">
        <authorList>
            <person name="Branca A.L. A."/>
        </authorList>
    </citation>
    <scope>NUCLEOTIDE SEQUENCE</scope>
</reference>
<dbReference type="Proteomes" id="UP001152592">
    <property type="component" value="Unassembled WGS sequence"/>
</dbReference>